<dbReference type="InterPro" id="IPR002937">
    <property type="entry name" value="Amino_oxidase"/>
</dbReference>
<keyword evidence="4" id="KW-1185">Reference proteome</keyword>
<dbReference type="Gene3D" id="1.10.405.10">
    <property type="entry name" value="Guanine Nucleotide Dissociation Inhibitor, domain 1"/>
    <property type="match status" value="1"/>
</dbReference>
<dbReference type="RefSeq" id="WP_204870056.1">
    <property type="nucleotide sequence ID" value="NZ_JAFBBK010000001.1"/>
</dbReference>
<dbReference type="SUPFAM" id="SSF51905">
    <property type="entry name" value="FAD/NAD(P)-binding domain"/>
    <property type="match status" value="1"/>
</dbReference>
<dbReference type="InterPro" id="IPR050703">
    <property type="entry name" value="Flavin_MAO"/>
</dbReference>
<evidence type="ECO:0000259" key="2">
    <source>
        <dbReference type="Pfam" id="PF01593"/>
    </source>
</evidence>
<proteinExistence type="inferred from homology"/>
<dbReference type="EMBL" id="JAFBBK010000001">
    <property type="protein sequence ID" value="MBM7417403.1"/>
    <property type="molecule type" value="Genomic_DNA"/>
</dbReference>
<name>A0ABS2KZN4_9NOCA</name>
<dbReference type="PANTHER" id="PTHR43563">
    <property type="entry name" value="AMINE OXIDASE"/>
    <property type="match status" value="1"/>
</dbReference>
<dbReference type="Gene3D" id="3.50.50.60">
    <property type="entry name" value="FAD/NAD(P)-binding domain"/>
    <property type="match status" value="1"/>
</dbReference>
<dbReference type="Pfam" id="PF01593">
    <property type="entry name" value="Amino_oxidase"/>
    <property type="match status" value="1"/>
</dbReference>
<feature type="domain" description="Amine oxidase" evidence="2">
    <location>
        <begin position="15"/>
        <end position="426"/>
    </location>
</feature>
<evidence type="ECO:0000313" key="4">
    <source>
        <dbReference type="Proteomes" id="UP000703038"/>
    </source>
</evidence>
<reference evidence="3 4" key="1">
    <citation type="submission" date="2021-01" db="EMBL/GenBank/DDBJ databases">
        <title>Genomics of switchgrass bacterial isolates.</title>
        <authorList>
            <person name="Shade A."/>
        </authorList>
    </citation>
    <scope>NUCLEOTIDE SEQUENCE [LARGE SCALE GENOMIC DNA]</scope>
    <source>
        <strain evidence="3 4">PvP111</strain>
    </source>
</reference>
<protein>
    <submittedName>
        <fullName evidence="3">Monoamine oxidase</fullName>
    </submittedName>
</protein>
<dbReference type="InterPro" id="IPR036188">
    <property type="entry name" value="FAD/NAD-bd_sf"/>
</dbReference>
<gene>
    <name evidence="3" type="ORF">JOE42_004136</name>
</gene>
<organism evidence="3 4">
    <name type="scientific">Rhodococcoides corynebacterioides</name>
    <dbReference type="NCBI Taxonomy" id="53972"/>
    <lineage>
        <taxon>Bacteria</taxon>
        <taxon>Bacillati</taxon>
        <taxon>Actinomycetota</taxon>
        <taxon>Actinomycetes</taxon>
        <taxon>Mycobacteriales</taxon>
        <taxon>Nocardiaceae</taxon>
        <taxon>Rhodococcoides</taxon>
    </lineage>
</organism>
<sequence>MSDERYDAVVIGAGIAGITAARDLTDRGRSVVVLEAGDRTGGRTYNRPFAGLDLTVDLGGSWINRSLQPHMRRETQRYAISVTEDPSITGASFYTGGRRRLMPVPADEISDLERALAFLRDASRRVDTDRPLSEQPITDFDVTPDEFFTGLELPELTRELLYGMISCYSGAPCTEMSMLHIVAQVAAYGHATTGFVTALTERFVGGGAALLHAMIDRSRLEVRLGHTVARIAQDSDGVTVSTVDGQHVDARVCVLATPTNVIRHIDIVPGLDAEKQKVLAHNHVSRATKACILVRNLGGRPFATGTGTFQMISHAYQVDDERDILYAFGCKGGDDDIDLNDRAAVRAAVHQYYPDTEVLAVDHHDWNADPLFDGTYRVDRAHEALTSLAVLNRPEDRIVLAGTDVDDSVWRTWMEGALNSAIFAAGHADARLATITSD</sequence>
<accession>A0ABS2KZN4</accession>
<dbReference type="Proteomes" id="UP000703038">
    <property type="component" value="Unassembled WGS sequence"/>
</dbReference>
<comment type="similarity">
    <text evidence="1">Belongs to the flavin monoamine oxidase family.</text>
</comment>
<evidence type="ECO:0000256" key="1">
    <source>
        <dbReference type="ARBA" id="ARBA00005995"/>
    </source>
</evidence>
<comment type="caution">
    <text evidence="3">The sequence shown here is derived from an EMBL/GenBank/DDBJ whole genome shotgun (WGS) entry which is preliminary data.</text>
</comment>
<dbReference type="Gene3D" id="3.90.660.10">
    <property type="match status" value="1"/>
</dbReference>
<evidence type="ECO:0000313" key="3">
    <source>
        <dbReference type="EMBL" id="MBM7417403.1"/>
    </source>
</evidence>
<dbReference type="PANTHER" id="PTHR43563:SF1">
    <property type="entry name" value="AMINE OXIDASE [FLAVIN-CONTAINING] B"/>
    <property type="match status" value="1"/>
</dbReference>